<protein>
    <submittedName>
        <fullName evidence="1">Uncharacterized protein</fullName>
    </submittedName>
</protein>
<gene>
    <name evidence="1" type="ORF">Pint_17942</name>
</gene>
<proteinExistence type="predicted"/>
<evidence type="ECO:0000313" key="1">
    <source>
        <dbReference type="EMBL" id="KAJ0042811.1"/>
    </source>
</evidence>
<organism evidence="1 2">
    <name type="scientific">Pistacia integerrima</name>
    <dbReference type="NCBI Taxonomy" id="434235"/>
    <lineage>
        <taxon>Eukaryota</taxon>
        <taxon>Viridiplantae</taxon>
        <taxon>Streptophyta</taxon>
        <taxon>Embryophyta</taxon>
        <taxon>Tracheophyta</taxon>
        <taxon>Spermatophyta</taxon>
        <taxon>Magnoliopsida</taxon>
        <taxon>eudicotyledons</taxon>
        <taxon>Gunneridae</taxon>
        <taxon>Pentapetalae</taxon>
        <taxon>rosids</taxon>
        <taxon>malvids</taxon>
        <taxon>Sapindales</taxon>
        <taxon>Anacardiaceae</taxon>
        <taxon>Pistacia</taxon>
    </lineage>
</organism>
<dbReference type="Proteomes" id="UP001163603">
    <property type="component" value="Chromosome 4"/>
</dbReference>
<name>A0ACC0YWZ5_9ROSI</name>
<reference evidence="2" key="1">
    <citation type="journal article" date="2023" name="G3 (Bethesda)">
        <title>Genome assembly and association tests identify interacting loci associated with vigor, precocity, and sex in interspecific pistachio rootstocks.</title>
        <authorList>
            <person name="Palmer W."/>
            <person name="Jacygrad E."/>
            <person name="Sagayaradj S."/>
            <person name="Cavanaugh K."/>
            <person name="Han R."/>
            <person name="Bertier L."/>
            <person name="Beede B."/>
            <person name="Kafkas S."/>
            <person name="Golino D."/>
            <person name="Preece J."/>
            <person name="Michelmore R."/>
        </authorList>
    </citation>
    <scope>NUCLEOTIDE SEQUENCE [LARGE SCALE GENOMIC DNA]</scope>
</reference>
<sequence>MGEDVMEAIQGFFRLWGDP</sequence>
<dbReference type="EMBL" id="CM047739">
    <property type="protein sequence ID" value="KAJ0042811.1"/>
    <property type="molecule type" value="Genomic_DNA"/>
</dbReference>
<comment type="caution">
    <text evidence="1">The sequence shown here is derived from an EMBL/GenBank/DDBJ whole genome shotgun (WGS) entry which is preliminary data.</text>
</comment>
<accession>A0ACC0YWZ5</accession>
<evidence type="ECO:0000313" key="2">
    <source>
        <dbReference type="Proteomes" id="UP001163603"/>
    </source>
</evidence>
<keyword evidence="2" id="KW-1185">Reference proteome</keyword>